<evidence type="ECO:0000313" key="4">
    <source>
        <dbReference type="Proteomes" id="UP000015531"/>
    </source>
</evidence>
<gene>
    <name evidence="3" type="ORF">RLDS_23690</name>
</gene>
<dbReference type="OrthoDB" id="9805663at2"/>
<accession>T0IP49</accession>
<sequence>MARLSRLLVRQGLCEAGIFGSKGQDAPSAWEHSVNMTSKSSPSHLPTTTRSVILKRAAKDLDDIVGALAIEERPVREVGLDEVLLRAIYVSLDPAHVMWVRMMAPYIPIGPGDAMTGQVVGEVMHSRADGIEPGDLVLVSAEMSEYSVVHKDGIGNGAGRGGILSVQKVDTADGITPDLYLSLLSHTGMAASCGIKHVANVQLGQTVLVSAAAGATGSVAAQLAKVMGARVIGIAGGAEKCALLEDYYGLDGAVDHREDVAAQLTAVAPEGVDTFFDNVGGALLDTVLPQMKFRSRVIICGALSDYGNAAEKSYRFENISTLLQRNVQLIPFWLSDFEAHRTSYFAELRGLYSQGRLKVKPSHILDGIEAIPAAFKLLMTGGNSGKLMAAVGPLPEAR</sequence>
<dbReference type="Pfam" id="PF16884">
    <property type="entry name" value="ADH_N_2"/>
    <property type="match status" value="1"/>
</dbReference>
<dbReference type="Gene3D" id="3.90.180.10">
    <property type="entry name" value="Medium-chain alcohol dehydrogenases, catalytic domain"/>
    <property type="match status" value="1"/>
</dbReference>
<dbReference type="RefSeq" id="WP_021228196.1">
    <property type="nucleotide sequence ID" value="NZ_ATDP01000107.1"/>
</dbReference>
<dbReference type="PATRIC" id="fig|1331060.3.peg.4592"/>
<dbReference type="InterPro" id="IPR041694">
    <property type="entry name" value="ADH_N_2"/>
</dbReference>
<comment type="caution">
    <text evidence="3">The sequence shown here is derived from an EMBL/GenBank/DDBJ whole genome shotgun (WGS) entry which is preliminary data.</text>
</comment>
<evidence type="ECO:0000256" key="1">
    <source>
        <dbReference type="ARBA" id="ARBA00023002"/>
    </source>
</evidence>
<dbReference type="CDD" id="cd05288">
    <property type="entry name" value="PGDH"/>
    <property type="match status" value="1"/>
</dbReference>
<dbReference type="InterPro" id="IPR036291">
    <property type="entry name" value="NAD(P)-bd_dom_sf"/>
</dbReference>
<dbReference type="InterPro" id="IPR020843">
    <property type="entry name" value="ER"/>
</dbReference>
<dbReference type="FunFam" id="3.40.50.720:FF:000121">
    <property type="entry name" value="Prostaglandin reductase 2"/>
    <property type="match status" value="1"/>
</dbReference>
<evidence type="ECO:0000259" key="2">
    <source>
        <dbReference type="SMART" id="SM00829"/>
    </source>
</evidence>
<keyword evidence="1" id="KW-0560">Oxidoreductase</keyword>
<reference evidence="3 4" key="1">
    <citation type="journal article" date="2013" name="Genome Announc.">
        <title>Draft Genome Sequence of Sphingobium lactosutens Strain DS20T, Isolated from a Hexachlorocyclohexane Dumpsite.</title>
        <authorList>
            <person name="Kumar R."/>
            <person name="Dwivedi V."/>
            <person name="Negi V."/>
            <person name="Khurana J.P."/>
            <person name="Lal R."/>
        </authorList>
    </citation>
    <scope>NUCLEOTIDE SEQUENCE [LARGE SCALE GENOMIC DNA]</scope>
    <source>
        <strain evidence="3 4">DS20</strain>
    </source>
</reference>
<feature type="domain" description="Enoyl reductase (ER)" evidence="2">
    <location>
        <begin position="63"/>
        <end position="389"/>
    </location>
</feature>
<dbReference type="InterPro" id="IPR011032">
    <property type="entry name" value="GroES-like_sf"/>
</dbReference>
<dbReference type="SUPFAM" id="SSF50129">
    <property type="entry name" value="GroES-like"/>
    <property type="match status" value="1"/>
</dbReference>
<dbReference type="Proteomes" id="UP000015531">
    <property type="component" value="Unassembled WGS sequence"/>
</dbReference>
<proteinExistence type="predicted"/>
<dbReference type="Pfam" id="PF00107">
    <property type="entry name" value="ADH_zinc_N"/>
    <property type="match status" value="1"/>
</dbReference>
<dbReference type="PANTHER" id="PTHR43205">
    <property type="entry name" value="PROSTAGLANDIN REDUCTASE"/>
    <property type="match status" value="1"/>
</dbReference>
<dbReference type="Gene3D" id="3.40.50.720">
    <property type="entry name" value="NAD(P)-binding Rossmann-like Domain"/>
    <property type="match status" value="1"/>
</dbReference>
<organism evidence="3 4">
    <name type="scientific">Sphingobium lactosutens DS20</name>
    <dbReference type="NCBI Taxonomy" id="1331060"/>
    <lineage>
        <taxon>Bacteria</taxon>
        <taxon>Pseudomonadati</taxon>
        <taxon>Pseudomonadota</taxon>
        <taxon>Alphaproteobacteria</taxon>
        <taxon>Sphingomonadales</taxon>
        <taxon>Sphingomonadaceae</taxon>
        <taxon>Sphingobium</taxon>
    </lineage>
</organism>
<dbReference type="SUPFAM" id="SSF51735">
    <property type="entry name" value="NAD(P)-binding Rossmann-fold domains"/>
    <property type="match status" value="1"/>
</dbReference>
<evidence type="ECO:0000313" key="3">
    <source>
        <dbReference type="EMBL" id="EQB11409.1"/>
    </source>
</evidence>
<dbReference type="eggNOG" id="COG2130">
    <property type="taxonomic scope" value="Bacteria"/>
</dbReference>
<keyword evidence="4" id="KW-1185">Reference proteome</keyword>
<dbReference type="PANTHER" id="PTHR43205:SF7">
    <property type="entry name" value="PROSTAGLANDIN REDUCTASE 1"/>
    <property type="match status" value="1"/>
</dbReference>
<dbReference type="AlphaFoldDB" id="T0IP49"/>
<dbReference type="EMBL" id="ATDP01000107">
    <property type="protein sequence ID" value="EQB11409.1"/>
    <property type="molecule type" value="Genomic_DNA"/>
</dbReference>
<dbReference type="InterPro" id="IPR013149">
    <property type="entry name" value="ADH-like_C"/>
</dbReference>
<protein>
    <recommendedName>
        <fullName evidence="2">Enoyl reductase (ER) domain-containing protein</fullName>
    </recommendedName>
</protein>
<name>T0IP49_9SPHN</name>
<dbReference type="SMART" id="SM00829">
    <property type="entry name" value="PKS_ER"/>
    <property type="match status" value="1"/>
</dbReference>
<dbReference type="InterPro" id="IPR045010">
    <property type="entry name" value="MDR_fam"/>
</dbReference>
<dbReference type="GO" id="GO:0016628">
    <property type="term" value="F:oxidoreductase activity, acting on the CH-CH group of donors, NAD or NADP as acceptor"/>
    <property type="evidence" value="ECO:0007669"/>
    <property type="project" value="InterPro"/>
</dbReference>